<protein>
    <recommendedName>
        <fullName evidence="3">Secreted protein</fullName>
    </recommendedName>
</protein>
<sequence>MFFPYGSMNKLAVCWQKAGALFLSFFLNNRCILCDMDCKSVVHLSYNIQKITSCTENRSGLGGYNGDRLSLLAYAKPDLLSFPLSSSFVTSLTRT</sequence>
<accession>A0ABR1DA66</accession>
<keyword evidence="2" id="KW-1185">Reference proteome</keyword>
<evidence type="ECO:0000313" key="2">
    <source>
        <dbReference type="Proteomes" id="UP001303046"/>
    </source>
</evidence>
<dbReference type="Proteomes" id="UP001303046">
    <property type="component" value="Unassembled WGS sequence"/>
</dbReference>
<reference evidence="1 2" key="1">
    <citation type="submission" date="2023-08" db="EMBL/GenBank/DDBJ databases">
        <title>A Necator americanus chromosomal reference genome.</title>
        <authorList>
            <person name="Ilik V."/>
            <person name="Petrzelkova K.J."/>
            <person name="Pardy F."/>
            <person name="Fuh T."/>
            <person name="Niatou-Singa F.S."/>
            <person name="Gouil Q."/>
            <person name="Baker L."/>
            <person name="Ritchie M.E."/>
            <person name="Jex A.R."/>
            <person name="Gazzola D."/>
            <person name="Li H."/>
            <person name="Toshio Fujiwara R."/>
            <person name="Zhan B."/>
            <person name="Aroian R.V."/>
            <person name="Pafco B."/>
            <person name="Schwarz E.M."/>
        </authorList>
    </citation>
    <scope>NUCLEOTIDE SEQUENCE [LARGE SCALE GENOMIC DNA]</scope>
    <source>
        <strain evidence="1 2">Aroian</strain>
        <tissue evidence="1">Whole animal</tissue>
    </source>
</reference>
<organism evidence="1 2">
    <name type="scientific">Necator americanus</name>
    <name type="common">Human hookworm</name>
    <dbReference type="NCBI Taxonomy" id="51031"/>
    <lineage>
        <taxon>Eukaryota</taxon>
        <taxon>Metazoa</taxon>
        <taxon>Ecdysozoa</taxon>
        <taxon>Nematoda</taxon>
        <taxon>Chromadorea</taxon>
        <taxon>Rhabditida</taxon>
        <taxon>Rhabditina</taxon>
        <taxon>Rhabditomorpha</taxon>
        <taxon>Strongyloidea</taxon>
        <taxon>Ancylostomatidae</taxon>
        <taxon>Bunostominae</taxon>
        <taxon>Necator</taxon>
    </lineage>
</organism>
<dbReference type="EMBL" id="JAVFWL010000004">
    <property type="protein sequence ID" value="KAK6747324.1"/>
    <property type="molecule type" value="Genomic_DNA"/>
</dbReference>
<evidence type="ECO:0000313" key="1">
    <source>
        <dbReference type="EMBL" id="KAK6747324.1"/>
    </source>
</evidence>
<gene>
    <name evidence="1" type="primary">Necator_chrIV.g13787</name>
    <name evidence="1" type="ORF">RB195_000495</name>
</gene>
<evidence type="ECO:0008006" key="3">
    <source>
        <dbReference type="Google" id="ProtNLM"/>
    </source>
</evidence>
<name>A0ABR1DA66_NECAM</name>
<comment type="caution">
    <text evidence="1">The sequence shown here is derived from an EMBL/GenBank/DDBJ whole genome shotgun (WGS) entry which is preliminary data.</text>
</comment>
<proteinExistence type="predicted"/>